<dbReference type="RefSeq" id="WP_255333223.1">
    <property type="nucleotide sequence ID" value="NZ_VOTZ01000023.1"/>
</dbReference>
<keyword evidence="1" id="KW-0472">Membrane</keyword>
<reference evidence="2 3" key="1">
    <citation type="submission" date="2019-08" db="EMBL/GenBank/DDBJ databases">
        <authorList>
            <person name="Chen S.-C."/>
            <person name="Lai M.-C."/>
            <person name="You Y.-T."/>
        </authorList>
    </citation>
    <scope>NUCLEOTIDE SEQUENCE [LARGE SCALE GENOMIC DNA]</scope>
    <source>
        <strain evidence="2 3">P2F9704a</strain>
    </source>
</reference>
<dbReference type="PANTHER" id="PTHR42754:SF1">
    <property type="entry name" value="LIPOPROTEIN"/>
    <property type="match status" value="1"/>
</dbReference>
<name>A0ABD4TKC1_9EURY</name>
<dbReference type="Proteomes" id="UP001524383">
    <property type="component" value="Unassembled WGS sequence"/>
</dbReference>
<evidence type="ECO:0000313" key="3">
    <source>
        <dbReference type="Proteomes" id="UP001524383"/>
    </source>
</evidence>
<gene>
    <name evidence="2" type="ORF">FTO68_09720</name>
</gene>
<feature type="transmembrane region" description="Helical" evidence="1">
    <location>
        <begin position="394"/>
        <end position="412"/>
    </location>
</feature>
<dbReference type="PANTHER" id="PTHR42754">
    <property type="entry name" value="ENDOGLUCANASE"/>
    <property type="match status" value="1"/>
</dbReference>
<dbReference type="InterPro" id="IPR015943">
    <property type="entry name" value="WD40/YVTN_repeat-like_dom_sf"/>
</dbReference>
<accession>A0ABD4TKC1</accession>
<dbReference type="AlphaFoldDB" id="A0ABD4TKC1"/>
<dbReference type="InterPro" id="IPR011047">
    <property type="entry name" value="Quinoprotein_ADH-like_sf"/>
</dbReference>
<dbReference type="SUPFAM" id="SSF50998">
    <property type="entry name" value="Quinoprotein alcohol dehydrogenase-like"/>
    <property type="match status" value="1"/>
</dbReference>
<protein>
    <submittedName>
        <fullName evidence="2">PQQ-binding-like beta-propeller repeat protein</fullName>
    </submittedName>
</protein>
<keyword evidence="1" id="KW-0812">Transmembrane</keyword>
<keyword evidence="1" id="KW-1133">Transmembrane helix</keyword>
<sequence length="418" mass="45623">MNPISVISKKTAWILLLIVCITGLSGAVTAVTIFSDEQMNVTYSLAQYTDIFVIEEAYNGGFLIGGHAYSPDTDRHAFLMKTDPYGEEIWSQMYKGKRIVAINELDDGRILVASVNDWVHPESPTAAITGTGYLILTDQLGNIIWCEESAGNAPAAIIVQNDDILLAGWKWAPVDDPEGISGFLEHYTFDGEFMNSILYEGVSIHDIRKTDDGGYLIIGNTGNPIETPYVRYGHMTKIDSSGEVTWRKTFDERSLFAMSAMNDGYLIVGGTHPYGYSEGEAWALGVSQDGELIWEEKLQGYAAYGVAPYGEHYIVAGVTGPGNPLIALIGTDGTTIDSKRLLDAEGRFTAVKVLTDNRVAVGGWSRHTGEVEGWFLTFDPYAEPVEQQPIQSPGFGIIIAAAFGTVAAATLIHKRKRD</sequence>
<dbReference type="EMBL" id="VOTZ01000023">
    <property type="protein sequence ID" value="MCQ1539256.1"/>
    <property type="molecule type" value="Genomic_DNA"/>
</dbReference>
<dbReference type="Gene3D" id="2.130.10.10">
    <property type="entry name" value="YVTN repeat-like/Quinoprotein amine dehydrogenase"/>
    <property type="match status" value="1"/>
</dbReference>
<evidence type="ECO:0000256" key="1">
    <source>
        <dbReference type="SAM" id="Phobius"/>
    </source>
</evidence>
<keyword evidence="3" id="KW-1185">Reference proteome</keyword>
<evidence type="ECO:0000313" key="2">
    <source>
        <dbReference type="EMBL" id="MCQ1539256.1"/>
    </source>
</evidence>
<organism evidence="2 3">
    <name type="scientific">Methanocalculus taiwanensis</name>
    <dbReference type="NCBI Taxonomy" id="106207"/>
    <lineage>
        <taxon>Archaea</taxon>
        <taxon>Methanobacteriati</taxon>
        <taxon>Methanobacteriota</taxon>
        <taxon>Stenosarchaea group</taxon>
        <taxon>Methanomicrobia</taxon>
        <taxon>Methanomicrobiales</taxon>
        <taxon>Methanocalculaceae</taxon>
        <taxon>Methanocalculus</taxon>
    </lineage>
</organism>
<comment type="caution">
    <text evidence="2">The sequence shown here is derived from an EMBL/GenBank/DDBJ whole genome shotgun (WGS) entry which is preliminary data.</text>
</comment>
<proteinExistence type="predicted"/>